<dbReference type="InterPro" id="IPR011989">
    <property type="entry name" value="ARM-like"/>
</dbReference>
<dbReference type="PANTHER" id="PTHR12697">
    <property type="entry name" value="PBS LYASE HEAT-LIKE PROTEIN"/>
    <property type="match status" value="1"/>
</dbReference>
<evidence type="ECO:0008006" key="4">
    <source>
        <dbReference type="Google" id="ProtNLM"/>
    </source>
</evidence>
<dbReference type="Pfam" id="PF13646">
    <property type="entry name" value="HEAT_2"/>
    <property type="match status" value="2"/>
</dbReference>
<name>A0A0F9YGQ5_9ZZZZ</name>
<sequence length="578" mass="61586">MQKKTSAFLVIGLCLAVTIWPWGLPRKTFGQEVEAGSAREDASGAPSIEKLGQRDIAALRKIKTVKLIVKQEYFNEKTKLASAKNVLSEKTISEILGHAGVKVVGAGVETYDSVIEISAVGRTKGTKYGRRMGIRYSGASVSGQLVVMIADRPVLAERFAGRKNPDVVLTDLVVTVEGKPGQSSKTYGTPEQAPFSEAYWASGSLLPAMCELIGKVYGPDCLIKALNASKRTSTAELKAIENAIVKLGRPASEPIEKALEDAKQENKETLVKALFRMDPSSAGGPLVALLARDERLPVKLEAITILGKLNDLSAVGPLTAILTSDADKRLKAKAADALGQIGAGAGAVDPLMTLLGNADVDVGLRSKAARALGKLGDAQAVPPLIEITTNRKESWLLRRDAISALGQIGHPSAVGPLIDVIKASGKNPLLVRHEAIEALTKLRDKQVAPALMDLLNDQHASIRAGAAKALGVIGHWRALPALKLLATQDPDKKVREQATKAEGEIRKTRGNAPGSPRPTIESTKTPAEEAAYRIRMAKAYAAGGKKKKARELLRSVIQDFPDTPAAEKAEKRLAELDE</sequence>
<reference evidence="3" key="1">
    <citation type="journal article" date="2015" name="Nature">
        <title>Complex archaea that bridge the gap between prokaryotes and eukaryotes.</title>
        <authorList>
            <person name="Spang A."/>
            <person name="Saw J.H."/>
            <person name="Jorgensen S.L."/>
            <person name="Zaremba-Niedzwiedzka K."/>
            <person name="Martijn J."/>
            <person name="Lind A.E."/>
            <person name="van Eijk R."/>
            <person name="Schleper C."/>
            <person name="Guy L."/>
            <person name="Ettema T.J."/>
        </authorList>
    </citation>
    <scope>NUCLEOTIDE SEQUENCE</scope>
</reference>
<dbReference type="PROSITE" id="PS50077">
    <property type="entry name" value="HEAT_REPEAT"/>
    <property type="match status" value="1"/>
</dbReference>
<feature type="region of interest" description="Disordered" evidence="2">
    <location>
        <begin position="490"/>
        <end position="527"/>
    </location>
</feature>
<dbReference type="SUPFAM" id="SSF48371">
    <property type="entry name" value="ARM repeat"/>
    <property type="match status" value="1"/>
</dbReference>
<dbReference type="PANTHER" id="PTHR12697:SF5">
    <property type="entry name" value="DEOXYHYPUSINE HYDROXYLASE"/>
    <property type="match status" value="1"/>
</dbReference>
<evidence type="ECO:0000256" key="2">
    <source>
        <dbReference type="SAM" id="MobiDB-lite"/>
    </source>
</evidence>
<dbReference type="GO" id="GO:0016491">
    <property type="term" value="F:oxidoreductase activity"/>
    <property type="evidence" value="ECO:0007669"/>
    <property type="project" value="TreeGrafter"/>
</dbReference>
<dbReference type="Gene3D" id="1.25.10.10">
    <property type="entry name" value="Leucine-rich Repeat Variant"/>
    <property type="match status" value="2"/>
</dbReference>
<evidence type="ECO:0000256" key="1">
    <source>
        <dbReference type="ARBA" id="ARBA00045876"/>
    </source>
</evidence>
<protein>
    <recommendedName>
        <fullName evidence="4">HEAT repeat domain-containing protein</fullName>
    </recommendedName>
</protein>
<feature type="compositionally biased region" description="Basic and acidic residues" evidence="2">
    <location>
        <begin position="490"/>
        <end position="507"/>
    </location>
</feature>
<dbReference type="InterPro" id="IPR004155">
    <property type="entry name" value="PBS_lyase_HEAT"/>
</dbReference>
<feature type="region of interest" description="Disordered" evidence="2">
    <location>
        <begin position="559"/>
        <end position="578"/>
    </location>
</feature>
<feature type="compositionally biased region" description="Basic and acidic residues" evidence="2">
    <location>
        <begin position="565"/>
        <end position="578"/>
    </location>
</feature>
<comment type="function">
    <text evidence="1">Catalyzes the hydroxylation of the N(6)-(4-aminobutyl)-L-lysine intermediate produced by deoxyhypusine synthase/DHPS on a critical lysine of the eukaryotic translation initiation factor 5A/eIF-5A. This is the second step of the post-translational modification of that lysine into an unusual amino acid residue named hypusine. Hypusination is unique to mature eIF-5A factor and is essential for its function.</text>
</comment>
<dbReference type="Pfam" id="PF03130">
    <property type="entry name" value="HEAT_PBS"/>
    <property type="match status" value="1"/>
</dbReference>
<gene>
    <name evidence="3" type="ORF">LCGC14_0019230</name>
</gene>
<dbReference type="InterPro" id="IPR021133">
    <property type="entry name" value="HEAT_type_2"/>
</dbReference>
<organism evidence="3">
    <name type="scientific">marine sediment metagenome</name>
    <dbReference type="NCBI Taxonomy" id="412755"/>
    <lineage>
        <taxon>unclassified sequences</taxon>
        <taxon>metagenomes</taxon>
        <taxon>ecological metagenomes</taxon>
    </lineage>
</organism>
<evidence type="ECO:0000313" key="3">
    <source>
        <dbReference type="EMBL" id="KKO11442.1"/>
    </source>
</evidence>
<dbReference type="SMART" id="SM00567">
    <property type="entry name" value="EZ_HEAT"/>
    <property type="match status" value="6"/>
</dbReference>
<accession>A0A0F9YGQ5</accession>
<dbReference type="AlphaFoldDB" id="A0A0F9YGQ5"/>
<dbReference type="EMBL" id="LAZR01000003">
    <property type="protein sequence ID" value="KKO11442.1"/>
    <property type="molecule type" value="Genomic_DNA"/>
</dbReference>
<proteinExistence type="predicted"/>
<dbReference type="InterPro" id="IPR016024">
    <property type="entry name" value="ARM-type_fold"/>
</dbReference>
<comment type="caution">
    <text evidence="3">The sequence shown here is derived from an EMBL/GenBank/DDBJ whole genome shotgun (WGS) entry which is preliminary data.</text>
</comment>